<dbReference type="Pfam" id="PF00081">
    <property type="entry name" value="Sod_Fe_N"/>
    <property type="match status" value="1"/>
</dbReference>
<accession>A0ABW5L7L2</accession>
<dbReference type="EMBL" id="JBHULD010000018">
    <property type="protein sequence ID" value="MFD2556533.1"/>
    <property type="molecule type" value="Genomic_DNA"/>
</dbReference>
<feature type="domain" description="Manganese/iron superoxide dismutase N-terminal" evidence="5">
    <location>
        <begin position="6"/>
        <end position="48"/>
    </location>
</feature>
<sequence length="61" mass="6725">MNITLTLPELPYDNGALNPVITAETFDYHYGKHYATYVNNLNGLIKDTCTTKICRGFLGGG</sequence>
<dbReference type="RefSeq" id="WP_317195816.1">
    <property type="nucleotide sequence ID" value="NZ_JAEQMU010000001.1"/>
</dbReference>
<evidence type="ECO:0000256" key="1">
    <source>
        <dbReference type="ARBA" id="ARBA00008714"/>
    </source>
</evidence>
<dbReference type="PRINTS" id="PR01703">
    <property type="entry name" value="MNSODISMTASE"/>
</dbReference>
<reference evidence="7" key="1">
    <citation type="journal article" date="2019" name="Int. J. Syst. Evol. Microbiol.">
        <title>The Global Catalogue of Microorganisms (GCM) 10K type strain sequencing project: providing services to taxonomists for standard genome sequencing and annotation.</title>
        <authorList>
            <consortium name="The Broad Institute Genomics Platform"/>
            <consortium name="The Broad Institute Genome Sequencing Center for Infectious Disease"/>
            <person name="Wu L."/>
            <person name="Ma J."/>
        </authorList>
    </citation>
    <scope>NUCLEOTIDE SEQUENCE [LARGE SCALE GENOMIC DNA]</scope>
    <source>
        <strain evidence="7">KCTC 52298</strain>
    </source>
</reference>
<evidence type="ECO:0000256" key="4">
    <source>
        <dbReference type="ARBA" id="ARBA00023002"/>
    </source>
</evidence>
<dbReference type="EC" id="1.15.1.1" evidence="2"/>
<dbReference type="Gene3D" id="1.10.287.990">
    <property type="entry name" value="Fe,Mn superoxide dismutase (SOD) domain"/>
    <property type="match status" value="1"/>
</dbReference>
<name>A0ABW5L7L2_9SPHI</name>
<comment type="similarity">
    <text evidence="1">Belongs to the iron/manganese superoxide dismutase family.</text>
</comment>
<evidence type="ECO:0000256" key="3">
    <source>
        <dbReference type="ARBA" id="ARBA00022723"/>
    </source>
</evidence>
<evidence type="ECO:0000256" key="2">
    <source>
        <dbReference type="ARBA" id="ARBA00012682"/>
    </source>
</evidence>
<evidence type="ECO:0000313" key="6">
    <source>
        <dbReference type="EMBL" id="MFD2556533.1"/>
    </source>
</evidence>
<dbReference type="InterPro" id="IPR019831">
    <property type="entry name" value="Mn/Fe_SOD_N"/>
</dbReference>
<dbReference type="Proteomes" id="UP001597440">
    <property type="component" value="Unassembled WGS sequence"/>
</dbReference>
<keyword evidence="4" id="KW-0560">Oxidoreductase</keyword>
<organism evidence="6 7">
    <name type="scientific">Sphingobacterium tabacisoli</name>
    <dbReference type="NCBI Taxonomy" id="2044855"/>
    <lineage>
        <taxon>Bacteria</taxon>
        <taxon>Pseudomonadati</taxon>
        <taxon>Bacteroidota</taxon>
        <taxon>Sphingobacteriia</taxon>
        <taxon>Sphingobacteriales</taxon>
        <taxon>Sphingobacteriaceae</taxon>
        <taxon>Sphingobacterium</taxon>
    </lineage>
</organism>
<dbReference type="InterPro" id="IPR001189">
    <property type="entry name" value="Mn/Fe_SOD"/>
</dbReference>
<dbReference type="SUPFAM" id="SSF46609">
    <property type="entry name" value="Fe,Mn superoxide dismutase (SOD), N-terminal domain"/>
    <property type="match status" value="1"/>
</dbReference>
<gene>
    <name evidence="6" type="ORF">ACFSQW_19210</name>
</gene>
<keyword evidence="3" id="KW-0479">Metal-binding</keyword>
<proteinExistence type="inferred from homology"/>
<keyword evidence="7" id="KW-1185">Reference proteome</keyword>
<comment type="caution">
    <text evidence="6">The sequence shown here is derived from an EMBL/GenBank/DDBJ whole genome shotgun (WGS) entry which is preliminary data.</text>
</comment>
<evidence type="ECO:0000259" key="5">
    <source>
        <dbReference type="Pfam" id="PF00081"/>
    </source>
</evidence>
<dbReference type="InterPro" id="IPR036324">
    <property type="entry name" value="Mn/Fe_SOD_N_sf"/>
</dbReference>
<evidence type="ECO:0000313" key="7">
    <source>
        <dbReference type="Proteomes" id="UP001597440"/>
    </source>
</evidence>
<protein>
    <recommendedName>
        <fullName evidence="2">superoxide dismutase</fullName>
        <ecNumber evidence="2">1.15.1.1</ecNumber>
    </recommendedName>
</protein>